<dbReference type="PANTHER" id="PTHR12631:SF10">
    <property type="entry name" value="BETA-XYLOSIDASE-LIKE PROTEIN-RELATED"/>
    <property type="match status" value="1"/>
</dbReference>
<gene>
    <name evidence="3" type="ORF">GCM10022202_14730</name>
</gene>
<name>A0ABP7BCY3_9MICO</name>
<dbReference type="PANTHER" id="PTHR12631">
    <property type="entry name" value="ALPHA-L-IDURONIDASE"/>
    <property type="match status" value="1"/>
</dbReference>
<feature type="region of interest" description="Disordered" evidence="1">
    <location>
        <begin position="717"/>
        <end position="764"/>
    </location>
</feature>
<dbReference type="Pfam" id="PF11790">
    <property type="entry name" value="Glyco_hydro_cc"/>
    <property type="match status" value="1"/>
</dbReference>
<evidence type="ECO:0000259" key="2">
    <source>
        <dbReference type="Pfam" id="PF11790"/>
    </source>
</evidence>
<accession>A0ABP7BCY3</accession>
<dbReference type="InterPro" id="IPR051923">
    <property type="entry name" value="Glycosyl_Hydrolase_39"/>
</dbReference>
<dbReference type="InterPro" id="IPR024655">
    <property type="entry name" value="Asl1_glyco_hydro_catalytic"/>
</dbReference>
<feature type="domain" description="Asl1-like glycosyl hydrolase catalytic" evidence="2">
    <location>
        <begin position="513"/>
        <end position="597"/>
    </location>
</feature>
<feature type="compositionally biased region" description="Low complexity" evidence="1">
    <location>
        <begin position="723"/>
        <end position="747"/>
    </location>
</feature>
<feature type="compositionally biased region" description="Basic and acidic residues" evidence="1">
    <location>
        <begin position="748"/>
        <end position="757"/>
    </location>
</feature>
<evidence type="ECO:0000313" key="4">
    <source>
        <dbReference type="Proteomes" id="UP001410795"/>
    </source>
</evidence>
<protein>
    <recommendedName>
        <fullName evidence="2">Asl1-like glycosyl hydrolase catalytic domain-containing protein</fullName>
    </recommendedName>
</protein>
<proteinExistence type="predicted"/>
<comment type="caution">
    <text evidence="3">The sequence shown here is derived from an EMBL/GenBank/DDBJ whole genome shotgun (WGS) entry which is preliminary data.</text>
</comment>
<evidence type="ECO:0000313" key="3">
    <source>
        <dbReference type="EMBL" id="GAA3655632.1"/>
    </source>
</evidence>
<dbReference type="EMBL" id="BAAAYV010000006">
    <property type="protein sequence ID" value="GAA3655632.1"/>
    <property type="molecule type" value="Genomic_DNA"/>
</dbReference>
<feature type="region of interest" description="Disordered" evidence="1">
    <location>
        <begin position="61"/>
        <end position="94"/>
    </location>
</feature>
<feature type="compositionally biased region" description="Low complexity" evidence="1">
    <location>
        <begin position="68"/>
        <end position="79"/>
    </location>
</feature>
<evidence type="ECO:0000256" key="1">
    <source>
        <dbReference type="SAM" id="MobiDB-lite"/>
    </source>
</evidence>
<dbReference type="SUPFAM" id="SSF51445">
    <property type="entry name" value="(Trans)glycosidases"/>
    <property type="match status" value="1"/>
</dbReference>
<sequence length="764" mass="80410">MRDLMTAGYGVGMSDDRKWWKAPFTRAWWTRRRAVIASVCVALLVIGGGTAVAIALNSGEEPAPPVAETPTPSASSASPTPTPTPTPEPEGGELPRAAVARGEIASWNVAGDTELGGVRPQVGGASDGQTSLVIDAPAVGEPTVAAYTPLTVEPETEYTLTFDVRLLDEEVSEVPVELAAGDTVVPMPDLGSEWWTIEETVTTGAGQTGIDLKLTVTDAVRGFGIDNISMTAEGGENVVPNSSFEDVSSEWGITNDSLILNEQMATLAAAVAPGEANWVATRLDGSEAARGTATIGDRVSPIPLEGLGQGYYTVSVTDANGAVVNAPVGIVRMPDAFLAGDDRIGAHIHPTKAINLDAVSAASSLGMGSLRFNFTWKNVEKQSGVYNWGETYPRAAAQSAVRGVGVLGIVGWGNPVYGDEQVPRTQEALAAYGRYAAAVAQNFDLIGLEVFNEFNIETFNRGCRTGSCYLPLIQSVYGPVKEVAPDLPVIGGVTGNYEAAFFDQLWQGGGLQYVDAMSFHPYQVYNTPENLAGVMRDARASMDANGGAKPIWITELGWTTKTGDVSLEEQGNRLVRAQITALATGVEHYFWYDLINDETDRAEHEGNFGLFSQAQNGLAALPPKPAAFVQALLVAQLDGRAYDKTDEVEGVRSRSFGEAGDTMKVVYPTGDARTVDFPAWDTVTVTDLSGNVTEVEPSGGTVSIDIDRILLLGGGIGEEGDDTAGAGDDTADDAGSGTESGTGTDEGSDTRSGTDARTEDDEEE</sequence>
<dbReference type="Gene3D" id="3.20.20.80">
    <property type="entry name" value="Glycosidases"/>
    <property type="match status" value="1"/>
</dbReference>
<keyword evidence="4" id="KW-1185">Reference proteome</keyword>
<dbReference type="Proteomes" id="UP001410795">
    <property type="component" value="Unassembled WGS sequence"/>
</dbReference>
<organism evidence="3 4">
    <name type="scientific">Microbacterium marinilacus</name>
    <dbReference type="NCBI Taxonomy" id="415209"/>
    <lineage>
        <taxon>Bacteria</taxon>
        <taxon>Bacillati</taxon>
        <taxon>Actinomycetota</taxon>
        <taxon>Actinomycetes</taxon>
        <taxon>Micrococcales</taxon>
        <taxon>Microbacteriaceae</taxon>
        <taxon>Microbacterium</taxon>
    </lineage>
</organism>
<dbReference type="InterPro" id="IPR017853">
    <property type="entry name" value="GH"/>
</dbReference>
<reference evidence="4" key="1">
    <citation type="journal article" date="2019" name="Int. J. Syst. Evol. Microbiol.">
        <title>The Global Catalogue of Microorganisms (GCM) 10K type strain sequencing project: providing services to taxonomists for standard genome sequencing and annotation.</title>
        <authorList>
            <consortium name="The Broad Institute Genomics Platform"/>
            <consortium name="The Broad Institute Genome Sequencing Center for Infectious Disease"/>
            <person name="Wu L."/>
            <person name="Ma J."/>
        </authorList>
    </citation>
    <scope>NUCLEOTIDE SEQUENCE [LARGE SCALE GENOMIC DNA]</scope>
    <source>
        <strain evidence="4">JCM 16546</strain>
    </source>
</reference>
<dbReference type="Gene3D" id="2.60.120.260">
    <property type="entry name" value="Galactose-binding domain-like"/>
    <property type="match status" value="1"/>
</dbReference>